<gene>
    <name evidence="2" type="ORF">B0H66DRAFT_538077</name>
</gene>
<sequence>MSPESRRNVDVVNNVSPLCNSCKARAVSTEQQHAVQSEKKKAKNVSATAHVKRTAAYWNQQAKNWATEQKHNVGIVDSEEDNLGESFEDIATYRYFYQFQRPSSETKSDTSSEVVATSSDEDSDEEEEYVVVNANSTPHSTAANRPCFFTRVLTVQWEAKKLARGIGMVSKLAFDIATGRDKPACSSCVDGELEVMVGEDPEDLYDGDDFVGGEDDASGWEKYRVE</sequence>
<keyword evidence="3" id="KW-1185">Reference proteome</keyword>
<feature type="compositionally biased region" description="Acidic residues" evidence="1">
    <location>
        <begin position="200"/>
        <end position="218"/>
    </location>
</feature>
<comment type="caution">
    <text evidence="2">The sequence shown here is derived from an EMBL/GenBank/DDBJ whole genome shotgun (WGS) entry which is preliminary data.</text>
</comment>
<dbReference type="EMBL" id="JAUEDM010000008">
    <property type="protein sequence ID" value="KAK3312988.1"/>
    <property type="molecule type" value="Genomic_DNA"/>
</dbReference>
<feature type="region of interest" description="Disordered" evidence="1">
    <location>
        <begin position="200"/>
        <end position="226"/>
    </location>
</feature>
<dbReference type="Proteomes" id="UP001283341">
    <property type="component" value="Unassembled WGS sequence"/>
</dbReference>
<protein>
    <submittedName>
        <fullName evidence="2">Uncharacterized protein</fullName>
    </submittedName>
</protein>
<evidence type="ECO:0000313" key="3">
    <source>
        <dbReference type="Proteomes" id="UP001283341"/>
    </source>
</evidence>
<reference evidence="2" key="2">
    <citation type="submission" date="2023-06" db="EMBL/GenBank/DDBJ databases">
        <authorList>
            <consortium name="Lawrence Berkeley National Laboratory"/>
            <person name="Haridas S."/>
            <person name="Hensen N."/>
            <person name="Bonometti L."/>
            <person name="Westerberg I."/>
            <person name="Brannstrom I.O."/>
            <person name="Guillou S."/>
            <person name="Cros-Aarteil S."/>
            <person name="Calhoun S."/>
            <person name="Kuo A."/>
            <person name="Mondo S."/>
            <person name="Pangilinan J."/>
            <person name="Riley R."/>
            <person name="Labutti K."/>
            <person name="Andreopoulos B."/>
            <person name="Lipzen A."/>
            <person name="Chen C."/>
            <person name="Yanf M."/>
            <person name="Daum C."/>
            <person name="Ng V."/>
            <person name="Clum A."/>
            <person name="Steindorff A."/>
            <person name="Ohm R."/>
            <person name="Martin F."/>
            <person name="Silar P."/>
            <person name="Natvig D."/>
            <person name="Lalanne C."/>
            <person name="Gautier V."/>
            <person name="Ament-Velasquez S.L."/>
            <person name="Kruys A."/>
            <person name="Hutchinson M.I."/>
            <person name="Powell A.J."/>
            <person name="Barry K."/>
            <person name="Miller A.N."/>
            <person name="Grigoriev I.V."/>
            <person name="Debuchy R."/>
            <person name="Gladieux P."/>
            <person name="Thoren M.H."/>
            <person name="Johannesson H."/>
        </authorList>
    </citation>
    <scope>NUCLEOTIDE SEQUENCE</scope>
    <source>
        <strain evidence="2">CBS 118394</strain>
    </source>
</reference>
<reference evidence="2" key="1">
    <citation type="journal article" date="2023" name="Mol. Phylogenet. Evol.">
        <title>Genome-scale phylogeny and comparative genomics of the fungal order Sordariales.</title>
        <authorList>
            <person name="Hensen N."/>
            <person name="Bonometti L."/>
            <person name="Westerberg I."/>
            <person name="Brannstrom I.O."/>
            <person name="Guillou S."/>
            <person name="Cros-Aarteil S."/>
            <person name="Calhoun S."/>
            <person name="Haridas S."/>
            <person name="Kuo A."/>
            <person name="Mondo S."/>
            <person name="Pangilinan J."/>
            <person name="Riley R."/>
            <person name="LaButti K."/>
            <person name="Andreopoulos B."/>
            <person name="Lipzen A."/>
            <person name="Chen C."/>
            <person name="Yan M."/>
            <person name="Daum C."/>
            <person name="Ng V."/>
            <person name="Clum A."/>
            <person name="Steindorff A."/>
            <person name="Ohm R.A."/>
            <person name="Martin F."/>
            <person name="Silar P."/>
            <person name="Natvig D.O."/>
            <person name="Lalanne C."/>
            <person name="Gautier V."/>
            <person name="Ament-Velasquez S.L."/>
            <person name="Kruys A."/>
            <person name="Hutchinson M.I."/>
            <person name="Powell A.J."/>
            <person name="Barry K."/>
            <person name="Miller A.N."/>
            <person name="Grigoriev I.V."/>
            <person name="Debuchy R."/>
            <person name="Gladieux P."/>
            <person name="Hiltunen Thoren M."/>
            <person name="Johannesson H."/>
        </authorList>
    </citation>
    <scope>NUCLEOTIDE SEQUENCE</scope>
    <source>
        <strain evidence="2">CBS 118394</strain>
    </source>
</reference>
<feature type="region of interest" description="Disordered" evidence="1">
    <location>
        <begin position="104"/>
        <end position="126"/>
    </location>
</feature>
<evidence type="ECO:0000256" key="1">
    <source>
        <dbReference type="SAM" id="MobiDB-lite"/>
    </source>
</evidence>
<organism evidence="2 3">
    <name type="scientific">Apodospora peruviana</name>
    <dbReference type="NCBI Taxonomy" id="516989"/>
    <lineage>
        <taxon>Eukaryota</taxon>
        <taxon>Fungi</taxon>
        <taxon>Dikarya</taxon>
        <taxon>Ascomycota</taxon>
        <taxon>Pezizomycotina</taxon>
        <taxon>Sordariomycetes</taxon>
        <taxon>Sordariomycetidae</taxon>
        <taxon>Sordariales</taxon>
        <taxon>Lasiosphaeriaceae</taxon>
        <taxon>Apodospora</taxon>
    </lineage>
</organism>
<proteinExistence type="predicted"/>
<evidence type="ECO:0000313" key="2">
    <source>
        <dbReference type="EMBL" id="KAK3312988.1"/>
    </source>
</evidence>
<name>A0AAE0HU77_9PEZI</name>
<accession>A0AAE0HU77</accession>
<dbReference type="AlphaFoldDB" id="A0AAE0HU77"/>